<dbReference type="EMBL" id="LAYY01000001">
    <property type="protein sequence ID" value="KKK40050.1"/>
    <property type="molecule type" value="Genomic_DNA"/>
</dbReference>
<gene>
    <name evidence="4" type="ORF">WQ57_01965</name>
</gene>
<evidence type="ECO:0000313" key="5">
    <source>
        <dbReference type="Proteomes" id="UP000034166"/>
    </source>
</evidence>
<dbReference type="CDD" id="cd02647">
    <property type="entry name" value="nuc_hydro_TvIAG"/>
    <property type="match status" value="1"/>
</dbReference>
<dbReference type="PANTHER" id="PTHR12304">
    <property type="entry name" value="INOSINE-URIDINE PREFERRING NUCLEOSIDE HYDROLASE"/>
    <property type="match status" value="1"/>
</dbReference>
<proteinExistence type="predicted"/>
<evidence type="ECO:0000256" key="2">
    <source>
        <dbReference type="ARBA" id="ARBA00023295"/>
    </source>
</evidence>
<feature type="domain" description="Inosine/uridine-preferring nucleoside hydrolase" evidence="3">
    <location>
        <begin position="18"/>
        <end position="315"/>
    </location>
</feature>
<accession>A0A0M2T5F4</accession>
<organism evidence="4 5">
    <name type="scientific">Mesobacillus campisalis</name>
    <dbReference type="NCBI Taxonomy" id="1408103"/>
    <lineage>
        <taxon>Bacteria</taxon>
        <taxon>Bacillati</taxon>
        <taxon>Bacillota</taxon>
        <taxon>Bacilli</taxon>
        <taxon>Bacillales</taxon>
        <taxon>Bacillaceae</taxon>
        <taxon>Mesobacillus</taxon>
    </lineage>
</organism>
<dbReference type="RefSeq" id="WP_046521991.1">
    <property type="nucleotide sequence ID" value="NZ_LAYY01000001.1"/>
</dbReference>
<dbReference type="AlphaFoldDB" id="A0A0M2T5F4"/>
<dbReference type="GO" id="GO:0008477">
    <property type="term" value="F:purine nucleosidase activity"/>
    <property type="evidence" value="ECO:0007669"/>
    <property type="project" value="TreeGrafter"/>
</dbReference>
<evidence type="ECO:0000259" key="3">
    <source>
        <dbReference type="Pfam" id="PF01156"/>
    </source>
</evidence>
<sequence>MFESKSERTRREVKKKKIYFNHDGGVDDLVSLFLLLRMDNVELTGVSVIPADCYLEPAMYASRKIIDRFGNGELDVAESNSRGKNPFPKDWRMHAFYVDALPILNESGKIVTPVAKKKAHLHLIDMVRQNEEKTTLLFTGPLTDLARALDEAPEIEEKIERLVWMGGTFREAGNVHEPEHDGTAEWNVFWDPEAAARVWDSSIEIDLVALESTNQVPLTLDVRERWAAERKYLGVDFLGQCYAMVPPLIHFSTNSTYYLWDVLTTAFVGNRDLVKVQTIKSIVHTDGPSQGRTVETADGRPVNVVYDVDRDAFFNYMTELAKK</sequence>
<dbReference type="InterPro" id="IPR023186">
    <property type="entry name" value="IUNH"/>
</dbReference>
<protein>
    <submittedName>
        <fullName evidence="4">ABC transporter substrate-binding protein</fullName>
    </submittedName>
</protein>
<dbReference type="Proteomes" id="UP000034166">
    <property type="component" value="Unassembled WGS sequence"/>
</dbReference>
<dbReference type="SUPFAM" id="SSF53590">
    <property type="entry name" value="Nucleoside hydrolase"/>
    <property type="match status" value="1"/>
</dbReference>
<dbReference type="InterPro" id="IPR036452">
    <property type="entry name" value="Ribo_hydro-like"/>
</dbReference>
<evidence type="ECO:0000313" key="4">
    <source>
        <dbReference type="EMBL" id="KKK40050.1"/>
    </source>
</evidence>
<dbReference type="GO" id="GO:0005829">
    <property type="term" value="C:cytosol"/>
    <property type="evidence" value="ECO:0007669"/>
    <property type="project" value="TreeGrafter"/>
</dbReference>
<dbReference type="OrthoDB" id="9797882at2"/>
<keyword evidence="5" id="KW-1185">Reference proteome</keyword>
<dbReference type="PATRIC" id="fig|1408103.3.peg.444"/>
<keyword evidence="2" id="KW-0326">Glycosidase</keyword>
<reference evidence="4 5" key="1">
    <citation type="submission" date="2015-04" db="EMBL/GenBank/DDBJ databases">
        <title>Taxonomic description and genome sequence of Bacillus campisalis sp. nov., a novel member of the genus Bacillus isolated from solar saltern.</title>
        <authorList>
            <person name="Mathan Kumar R."/>
            <person name="Kaur G."/>
            <person name="Kumar A."/>
            <person name="Singh N.K."/>
            <person name="Kaur N."/>
            <person name="Kumar N."/>
            <person name="Mayilraj S."/>
        </authorList>
    </citation>
    <scope>NUCLEOTIDE SEQUENCE [LARGE SCALE GENOMIC DNA]</scope>
    <source>
        <strain evidence="4 5">SA2-6</strain>
    </source>
</reference>
<dbReference type="Gene3D" id="3.90.245.10">
    <property type="entry name" value="Ribonucleoside hydrolase-like"/>
    <property type="match status" value="1"/>
</dbReference>
<dbReference type="PANTHER" id="PTHR12304:SF46">
    <property type="entry name" value="INOSINE-ADENOSINE-GUANOSINE-NUCLEOSIDE HYDROLASE"/>
    <property type="match status" value="1"/>
</dbReference>
<keyword evidence="1" id="KW-0378">Hydrolase</keyword>
<dbReference type="InterPro" id="IPR001910">
    <property type="entry name" value="Inosine/uridine_hydrolase_dom"/>
</dbReference>
<evidence type="ECO:0000256" key="1">
    <source>
        <dbReference type="ARBA" id="ARBA00022801"/>
    </source>
</evidence>
<name>A0A0M2T5F4_9BACI</name>
<dbReference type="GO" id="GO:0006152">
    <property type="term" value="P:purine nucleoside catabolic process"/>
    <property type="evidence" value="ECO:0007669"/>
    <property type="project" value="TreeGrafter"/>
</dbReference>
<dbReference type="Pfam" id="PF01156">
    <property type="entry name" value="IU_nuc_hydro"/>
    <property type="match status" value="1"/>
</dbReference>
<comment type="caution">
    <text evidence="4">The sequence shown here is derived from an EMBL/GenBank/DDBJ whole genome shotgun (WGS) entry which is preliminary data.</text>
</comment>